<dbReference type="AlphaFoldDB" id="A0A6A4PZF9"/>
<dbReference type="EMBL" id="WOCE01000009">
    <property type="protein sequence ID" value="KAE9606793.1"/>
    <property type="molecule type" value="Genomic_DNA"/>
</dbReference>
<comment type="caution">
    <text evidence="1">The sequence shown here is derived from an EMBL/GenBank/DDBJ whole genome shotgun (WGS) entry which is preliminary data.</text>
</comment>
<evidence type="ECO:0000313" key="2">
    <source>
        <dbReference type="Proteomes" id="UP000447434"/>
    </source>
</evidence>
<gene>
    <name evidence="1" type="ORF">Lalb_Chr09g0323341</name>
</gene>
<dbReference type="Proteomes" id="UP000447434">
    <property type="component" value="Chromosome 9"/>
</dbReference>
<accession>A0A6A4PZF9</accession>
<proteinExistence type="predicted"/>
<reference evidence="2" key="1">
    <citation type="journal article" date="2020" name="Nat. Commun.">
        <title>Genome sequence of the cluster root forming white lupin.</title>
        <authorList>
            <person name="Hufnagel B."/>
            <person name="Marques A."/>
            <person name="Soriano A."/>
            <person name="Marques L."/>
            <person name="Divol F."/>
            <person name="Doumas P."/>
            <person name="Sallet E."/>
            <person name="Mancinotti D."/>
            <person name="Carrere S."/>
            <person name="Marande W."/>
            <person name="Arribat S."/>
            <person name="Keller J."/>
            <person name="Huneau C."/>
            <person name="Blein T."/>
            <person name="Aime D."/>
            <person name="Laguerre M."/>
            <person name="Taylor J."/>
            <person name="Schubert V."/>
            <person name="Nelson M."/>
            <person name="Geu-Flores F."/>
            <person name="Crespi M."/>
            <person name="Gallardo-Guerrero K."/>
            <person name="Delaux P.-M."/>
            <person name="Salse J."/>
            <person name="Berges H."/>
            <person name="Guyot R."/>
            <person name="Gouzy J."/>
            <person name="Peret B."/>
        </authorList>
    </citation>
    <scope>NUCLEOTIDE SEQUENCE [LARGE SCALE GENOMIC DNA]</scope>
    <source>
        <strain evidence="2">cv. Amiga</strain>
    </source>
</reference>
<protein>
    <submittedName>
        <fullName evidence="1">Uncharacterized protein</fullName>
    </submittedName>
</protein>
<organism evidence="1 2">
    <name type="scientific">Lupinus albus</name>
    <name type="common">White lupine</name>
    <name type="synonym">Lupinus termis</name>
    <dbReference type="NCBI Taxonomy" id="3870"/>
    <lineage>
        <taxon>Eukaryota</taxon>
        <taxon>Viridiplantae</taxon>
        <taxon>Streptophyta</taxon>
        <taxon>Embryophyta</taxon>
        <taxon>Tracheophyta</taxon>
        <taxon>Spermatophyta</taxon>
        <taxon>Magnoliopsida</taxon>
        <taxon>eudicotyledons</taxon>
        <taxon>Gunneridae</taxon>
        <taxon>Pentapetalae</taxon>
        <taxon>rosids</taxon>
        <taxon>fabids</taxon>
        <taxon>Fabales</taxon>
        <taxon>Fabaceae</taxon>
        <taxon>Papilionoideae</taxon>
        <taxon>50 kb inversion clade</taxon>
        <taxon>genistoids sensu lato</taxon>
        <taxon>core genistoids</taxon>
        <taxon>Genisteae</taxon>
        <taxon>Lupinus</taxon>
    </lineage>
</organism>
<name>A0A6A4PZF9_LUPAL</name>
<keyword evidence="2" id="KW-1185">Reference proteome</keyword>
<sequence>MPIWDPFEQIAAVSDNFQELDYFSVDHSLYRGFYRSLRHMSKPHYIVEESISYHFFPREGIHLLQK</sequence>
<evidence type="ECO:0000313" key="1">
    <source>
        <dbReference type="EMBL" id="KAE9606793.1"/>
    </source>
</evidence>